<evidence type="ECO:0000313" key="3">
    <source>
        <dbReference type="Proteomes" id="UP000000262"/>
    </source>
</evidence>
<reference evidence="2 3" key="1">
    <citation type="journal article" date="2008" name="Genome Biol.">
        <title>A genomic analysis of the archaeal system Ignicoccus hospitalis-Nanoarchaeum equitans.</title>
        <authorList>
            <person name="Podar M."/>
            <person name="Anderson I."/>
            <person name="Makarova K.S."/>
            <person name="Elkins J.G."/>
            <person name="Ivanova N."/>
            <person name="Wall M.A."/>
            <person name="Lykidis A."/>
            <person name="Mavromatis K."/>
            <person name="Sun H."/>
            <person name="Hudson M.E."/>
            <person name="Chen W."/>
            <person name="Deciu C."/>
            <person name="Hutchison D."/>
            <person name="Eads J.R."/>
            <person name="Anderson A."/>
            <person name="Fernandes F."/>
            <person name="Szeto E."/>
            <person name="Lapidus A."/>
            <person name="Kyrpides N.C."/>
            <person name="Saier M.H.Jr."/>
            <person name="Richardson P.M."/>
            <person name="Rachel R."/>
            <person name="Huber H."/>
            <person name="Eisen J.A."/>
            <person name="Koonin E.V."/>
            <person name="Keller M."/>
            <person name="Stetter K.O."/>
        </authorList>
    </citation>
    <scope>NUCLEOTIDE SEQUENCE [LARGE SCALE GENOMIC DNA]</scope>
    <source>
        <strain evidence="3">KIN4/I / DSM 18386 / JCM 14125</strain>
    </source>
</reference>
<accession>A8ABU5</accession>
<dbReference type="PhylomeDB" id="A8ABU5"/>
<dbReference type="AlphaFoldDB" id="A8ABU5"/>
<protein>
    <submittedName>
        <fullName evidence="2">Uncharacterized protein</fullName>
    </submittedName>
</protein>
<name>A8ABU5_IGNH4</name>
<sequence length="134" mass="15156">MFLSRTPEGSMPEEEKKEEVKEQEQQKKKVDIKALVKLVPPASALKQRTSKAREKRIRLRLKDVKPTQAKINPNLAEQLGITDKLEIAVSGKKFVFEAVKDSSVPENEVHVNEELMRENGISDNTIATVRAHRG</sequence>
<dbReference type="HOGENOM" id="CLU_157709_0_0_2"/>
<keyword evidence="3" id="KW-1185">Reference proteome</keyword>
<organism evidence="2 3">
    <name type="scientific">Ignicoccus hospitalis (strain KIN4/I / DSM 18386 / JCM 14125)</name>
    <dbReference type="NCBI Taxonomy" id="453591"/>
    <lineage>
        <taxon>Archaea</taxon>
        <taxon>Thermoproteota</taxon>
        <taxon>Thermoprotei</taxon>
        <taxon>Desulfurococcales</taxon>
        <taxon>Desulfurococcaceae</taxon>
        <taxon>Ignicoccus</taxon>
    </lineage>
</organism>
<dbReference type="Proteomes" id="UP000000262">
    <property type="component" value="Chromosome"/>
</dbReference>
<dbReference type="eggNOG" id="arCOG04224">
    <property type="taxonomic scope" value="Archaea"/>
</dbReference>
<dbReference type="EMBL" id="CP000816">
    <property type="protein sequence ID" value="ABU82397.1"/>
    <property type="molecule type" value="Genomic_DNA"/>
</dbReference>
<feature type="compositionally biased region" description="Basic and acidic residues" evidence="1">
    <location>
        <begin position="13"/>
        <end position="26"/>
    </location>
</feature>
<dbReference type="STRING" id="453591.Igni_1221"/>
<feature type="region of interest" description="Disordered" evidence="1">
    <location>
        <begin position="1"/>
        <end position="26"/>
    </location>
</feature>
<proteinExistence type="predicted"/>
<evidence type="ECO:0000256" key="1">
    <source>
        <dbReference type="SAM" id="MobiDB-lite"/>
    </source>
</evidence>
<evidence type="ECO:0000313" key="2">
    <source>
        <dbReference type="EMBL" id="ABU82397.1"/>
    </source>
</evidence>
<dbReference type="KEGG" id="iho:Igni_1221"/>
<gene>
    <name evidence="2" type="ordered locus">Igni_1221</name>
</gene>